<dbReference type="Gene3D" id="3.30.565.10">
    <property type="entry name" value="Histidine kinase-like ATPase, C-terminal domain"/>
    <property type="match status" value="1"/>
</dbReference>
<name>A0A7Z2ZTJ7_9BURK</name>
<dbReference type="KEGG" id="mfy:HH212_17940"/>
<dbReference type="FunFam" id="3.30.565.10:FF:000023">
    <property type="entry name" value="PAS domain-containing sensor histidine kinase"/>
    <property type="match status" value="1"/>
</dbReference>
<keyword evidence="9" id="KW-0067">ATP-binding</keyword>
<dbReference type="SUPFAM" id="SSF55785">
    <property type="entry name" value="PYP-like sensor domain (PAS domain)"/>
    <property type="match status" value="1"/>
</dbReference>
<dbReference type="GO" id="GO:0005524">
    <property type="term" value="F:ATP binding"/>
    <property type="evidence" value="ECO:0007669"/>
    <property type="project" value="UniProtKB-KW"/>
</dbReference>
<dbReference type="PANTHER" id="PTHR43547:SF2">
    <property type="entry name" value="HYBRID SIGNAL TRANSDUCTION HISTIDINE KINASE C"/>
    <property type="match status" value="1"/>
</dbReference>
<evidence type="ECO:0000256" key="8">
    <source>
        <dbReference type="ARBA" id="ARBA00022777"/>
    </source>
</evidence>
<evidence type="ECO:0000313" key="14">
    <source>
        <dbReference type="EMBL" id="QJE01676.1"/>
    </source>
</evidence>
<dbReference type="InterPro" id="IPR003594">
    <property type="entry name" value="HATPase_dom"/>
</dbReference>
<evidence type="ECO:0000256" key="5">
    <source>
        <dbReference type="ARBA" id="ARBA00022553"/>
    </source>
</evidence>
<evidence type="ECO:0000256" key="7">
    <source>
        <dbReference type="ARBA" id="ARBA00022741"/>
    </source>
</evidence>
<dbReference type="SMART" id="SM00387">
    <property type="entry name" value="HATPase_c"/>
    <property type="match status" value="1"/>
</dbReference>
<evidence type="ECO:0000256" key="3">
    <source>
        <dbReference type="ARBA" id="ARBA00012438"/>
    </source>
</evidence>
<evidence type="ECO:0000256" key="1">
    <source>
        <dbReference type="ARBA" id="ARBA00000085"/>
    </source>
</evidence>
<feature type="domain" description="PAS" evidence="13">
    <location>
        <begin position="13"/>
        <end position="71"/>
    </location>
</feature>
<evidence type="ECO:0000256" key="2">
    <source>
        <dbReference type="ARBA" id="ARBA00004236"/>
    </source>
</evidence>
<dbReference type="PRINTS" id="PR00344">
    <property type="entry name" value="BCTRLSENSOR"/>
</dbReference>
<dbReference type="SUPFAM" id="SSF55874">
    <property type="entry name" value="ATPase domain of HSP90 chaperone/DNA topoisomerase II/histidine kinase"/>
    <property type="match status" value="1"/>
</dbReference>
<gene>
    <name evidence="14" type="ORF">HH212_17940</name>
</gene>
<dbReference type="Pfam" id="PF13426">
    <property type="entry name" value="PAS_9"/>
    <property type="match status" value="1"/>
</dbReference>
<dbReference type="Gene3D" id="3.30.450.20">
    <property type="entry name" value="PAS domain"/>
    <property type="match status" value="1"/>
</dbReference>
<dbReference type="InterPro" id="IPR035965">
    <property type="entry name" value="PAS-like_dom_sf"/>
</dbReference>
<keyword evidence="6" id="KW-0808">Transferase</keyword>
<keyword evidence="11" id="KW-0472">Membrane</keyword>
<dbReference type="PROSITE" id="PS50112">
    <property type="entry name" value="PAS"/>
    <property type="match status" value="1"/>
</dbReference>
<dbReference type="CDD" id="cd00082">
    <property type="entry name" value="HisKA"/>
    <property type="match status" value="1"/>
</dbReference>
<evidence type="ECO:0000256" key="11">
    <source>
        <dbReference type="ARBA" id="ARBA00023136"/>
    </source>
</evidence>
<dbReference type="AlphaFoldDB" id="A0A7Z2ZTJ7"/>
<dbReference type="NCBIfam" id="TIGR00229">
    <property type="entry name" value="sensory_box"/>
    <property type="match status" value="1"/>
</dbReference>
<evidence type="ECO:0000256" key="6">
    <source>
        <dbReference type="ARBA" id="ARBA00022679"/>
    </source>
</evidence>
<keyword evidence="7" id="KW-0547">Nucleotide-binding</keyword>
<dbReference type="PANTHER" id="PTHR43547">
    <property type="entry name" value="TWO-COMPONENT HISTIDINE KINASE"/>
    <property type="match status" value="1"/>
</dbReference>
<dbReference type="Gene3D" id="1.10.287.130">
    <property type="match status" value="1"/>
</dbReference>
<dbReference type="PROSITE" id="PS50109">
    <property type="entry name" value="HIS_KIN"/>
    <property type="match status" value="1"/>
</dbReference>
<sequence>MEEAGAHWTAGQAEAFTRLMLGGTEQYGVVFYDDALRIGGINHGAHYITGWTAQELLGQPFATLFVPEDRERKLHEHEANTARLTGVGEDERWHLRKDGSRFWSSGMSVRLPDGGYVKLFRDATHLRARMKYLENVLQECHVRQEEKNVFIGTIAHEMRNPLSPLKTAVELMKRVPDAGARMERPLGVMERQIGALERLVEDLVDLVRVQAGKMSIAYERIGLQACMSEAIDSCRPAADGKGIGIHGVMPSVPIDVEADPLRLQQVMLNLINNAIKYTPAGGTVWVSATTDQTHFICSVKDDGQGIGADLLPRIFDVFTQADGAQGERGAGLGIGLAVVKEIVALHQGTIEVRSEGPGKGSEFMVRIPQRRPHGGAPEPLPAPQAPH</sequence>
<dbReference type="InterPro" id="IPR000014">
    <property type="entry name" value="PAS"/>
</dbReference>
<dbReference type="InterPro" id="IPR004358">
    <property type="entry name" value="Sig_transdc_His_kin-like_C"/>
</dbReference>
<evidence type="ECO:0000256" key="9">
    <source>
        <dbReference type="ARBA" id="ARBA00022840"/>
    </source>
</evidence>
<dbReference type="SMART" id="SM00091">
    <property type="entry name" value="PAS"/>
    <property type="match status" value="1"/>
</dbReference>
<dbReference type="Proteomes" id="UP000502415">
    <property type="component" value="Chromosome"/>
</dbReference>
<reference evidence="14 15" key="1">
    <citation type="submission" date="2020-04" db="EMBL/GenBank/DDBJ databases">
        <title>Genome sequencing of novel species.</title>
        <authorList>
            <person name="Heo J."/>
            <person name="Kim S.-J."/>
            <person name="Kim J.-S."/>
            <person name="Hong S.-B."/>
            <person name="Kwon S.-W."/>
        </authorList>
    </citation>
    <scope>NUCLEOTIDE SEQUENCE [LARGE SCALE GENOMIC DNA]</scope>
    <source>
        <strain evidence="14 15">GN2-R2</strain>
    </source>
</reference>
<comment type="subcellular location">
    <subcellularLocation>
        <location evidence="2">Cell membrane</location>
    </subcellularLocation>
</comment>
<dbReference type="InterPro" id="IPR036890">
    <property type="entry name" value="HATPase_C_sf"/>
</dbReference>
<protein>
    <recommendedName>
        <fullName evidence="3">histidine kinase</fullName>
        <ecNumber evidence="3">2.7.13.3</ecNumber>
    </recommendedName>
</protein>
<dbReference type="GO" id="GO:0000155">
    <property type="term" value="F:phosphorelay sensor kinase activity"/>
    <property type="evidence" value="ECO:0007669"/>
    <property type="project" value="InterPro"/>
</dbReference>
<evidence type="ECO:0000256" key="10">
    <source>
        <dbReference type="ARBA" id="ARBA00023012"/>
    </source>
</evidence>
<evidence type="ECO:0000313" key="15">
    <source>
        <dbReference type="Proteomes" id="UP000502415"/>
    </source>
</evidence>
<comment type="catalytic activity">
    <reaction evidence="1">
        <text>ATP + protein L-histidine = ADP + protein N-phospho-L-histidine.</text>
        <dbReference type="EC" id="2.7.13.3"/>
    </reaction>
</comment>
<dbReference type="Pfam" id="PF00512">
    <property type="entry name" value="HisKA"/>
    <property type="match status" value="1"/>
</dbReference>
<dbReference type="EMBL" id="CP051685">
    <property type="protein sequence ID" value="QJE01676.1"/>
    <property type="molecule type" value="Genomic_DNA"/>
</dbReference>
<organism evidence="14 15">
    <name type="scientific">Massilia forsythiae</name>
    <dbReference type="NCBI Taxonomy" id="2728020"/>
    <lineage>
        <taxon>Bacteria</taxon>
        <taxon>Pseudomonadati</taxon>
        <taxon>Pseudomonadota</taxon>
        <taxon>Betaproteobacteria</taxon>
        <taxon>Burkholderiales</taxon>
        <taxon>Oxalobacteraceae</taxon>
        <taxon>Telluria group</taxon>
        <taxon>Massilia</taxon>
    </lineage>
</organism>
<keyword evidence="10" id="KW-0902">Two-component regulatory system</keyword>
<dbReference type="SUPFAM" id="SSF47384">
    <property type="entry name" value="Homodimeric domain of signal transducing histidine kinase"/>
    <property type="match status" value="1"/>
</dbReference>
<evidence type="ECO:0000259" key="12">
    <source>
        <dbReference type="PROSITE" id="PS50109"/>
    </source>
</evidence>
<dbReference type="InterPro" id="IPR003661">
    <property type="entry name" value="HisK_dim/P_dom"/>
</dbReference>
<dbReference type="RefSeq" id="WP_170203715.1">
    <property type="nucleotide sequence ID" value="NZ_CP051685.1"/>
</dbReference>
<dbReference type="EC" id="2.7.13.3" evidence="3"/>
<feature type="domain" description="Histidine kinase" evidence="12">
    <location>
        <begin position="153"/>
        <end position="371"/>
    </location>
</feature>
<dbReference type="Pfam" id="PF02518">
    <property type="entry name" value="HATPase_c"/>
    <property type="match status" value="1"/>
</dbReference>
<dbReference type="InterPro" id="IPR036097">
    <property type="entry name" value="HisK_dim/P_sf"/>
</dbReference>
<evidence type="ECO:0000259" key="13">
    <source>
        <dbReference type="PROSITE" id="PS50112"/>
    </source>
</evidence>
<keyword evidence="8 14" id="KW-0418">Kinase</keyword>
<proteinExistence type="predicted"/>
<accession>A0A7Z2ZTJ7</accession>
<evidence type="ECO:0000256" key="4">
    <source>
        <dbReference type="ARBA" id="ARBA00022475"/>
    </source>
</evidence>
<dbReference type="SMART" id="SM00388">
    <property type="entry name" value="HisKA"/>
    <property type="match status" value="1"/>
</dbReference>
<keyword evidence="15" id="KW-1185">Reference proteome</keyword>
<dbReference type="CDD" id="cd00130">
    <property type="entry name" value="PAS"/>
    <property type="match status" value="1"/>
</dbReference>
<dbReference type="InterPro" id="IPR005467">
    <property type="entry name" value="His_kinase_dom"/>
</dbReference>
<keyword evidence="4" id="KW-1003">Cell membrane</keyword>
<dbReference type="GO" id="GO:0005886">
    <property type="term" value="C:plasma membrane"/>
    <property type="evidence" value="ECO:0007669"/>
    <property type="project" value="UniProtKB-SubCell"/>
</dbReference>
<keyword evidence="5" id="KW-0597">Phosphoprotein</keyword>